<reference evidence="15 16" key="1">
    <citation type="submission" date="2023-11" db="EMBL/GenBank/DDBJ databases">
        <authorList>
            <person name="Hedman E."/>
            <person name="Englund M."/>
            <person name="Stromberg M."/>
            <person name="Nyberg Akerstrom W."/>
            <person name="Nylinder S."/>
            <person name="Jareborg N."/>
            <person name="Kallberg Y."/>
            <person name="Kronander E."/>
        </authorList>
    </citation>
    <scope>NUCLEOTIDE SEQUENCE [LARGE SCALE GENOMIC DNA]</scope>
</reference>
<name>A0AAV1L050_9NEOP</name>
<evidence type="ECO:0000256" key="6">
    <source>
        <dbReference type="ARBA" id="ARBA00022676"/>
    </source>
</evidence>
<evidence type="ECO:0000256" key="13">
    <source>
        <dbReference type="ARBA" id="ARBA00048064"/>
    </source>
</evidence>
<comment type="caution">
    <text evidence="14">Lacks conserved residue(s) required for the propagation of feature annotation.</text>
</comment>
<organism evidence="15 16">
    <name type="scientific">Parnassius mnemosyne</name>
    <name type="common">clouded apollo</name>
    <dbReference type="NCBI Taxonomy" id="213953"/>
    <lineage>
        <taxon>Eukaryota</taxon>
        <taxon>Metazoa</taxon>
        <taxon>Ecdysozoa</taxon>
        <taxon>Arthropoda</taxon>
        <taxon>Hexapoda</taxon>
        <taxon>Insecta</taxon>
        <taxon>Pterygota</taxon>
        <taxon>Neoptera</taxon>
        <taxon>Endopterygota</taxon>
        <taxon>Lepidoptera</taxon>
        <taxon>Glossata</taxon>
        <taxon>Ditrysia</taxon>
        <taxon>Papilionoidea</taxon>
        <taxon>Papilionidae</taxon>
        <taxon>Parnassiinae</taxon>
        <taxon>Parnassini</taxon>
        <taxon>Parnassius</taxon>
        <taxon>Driopa</taxon>
    </lineage>
</organism>
<feature type="transmembrane region" description="Helical" evidence="14">
    <location>
        <begin position="332"/>
        <end position="354"/>
    </location>
</feature>
<feature type="transmembrane region" description="Helical" evidence="14">
    <location>
        <begin position="65"/>
        <end position="84"/>
    </location>
</feature>
<feature type="transmembrane region" description="Helical" evidence="14">
    <location>
        <begin position="374"/>
        <end position="391"/>
    </location>
</feature>
<dbReference type="PANTHER" id="PTHR12989">
    <property type="entry name" value="ALPHA-1,2-GLUCOSYLTRANSFERASE ALG10"/>
    <property type="match status" value="1"/>
</dbReference>
<evidence type="ECO:0000313" key="15">
    <source>
        <dbReference type="EMBL" id="CAK1587439.1"/>
    </source>
</evidence>
<feature type="transmembrane region" description="Helical" evidence="14">
    <location>
        <begin position="298"/>
        <end position="316"/>
    </location>
</feature>
<evidence type="ECO:0000256" key="11">
    <source>
        <dbReference type="ARBA" id="ARBA00023136"/>
    </source>
</evidence>
<evidence type="ECO:0000256" key="10">
    <source>
        <dbReference type="ARBA" id="ARBA00022989"/>
    </source>
</evidence>
<evidence type="ECO:0000256" key="14">
    <source>
        <dbReference type="PIRNR" id="PIRNR028810"/>
    </source>
</evidence>
<evidence type="ECO:0000256" key="5">
    <source>
        <dbReference type="ARBA" id="ARBA00018512"/>
    </source>
</evidence>
<keyword evidence="7" id="KW-0808">Transferase</keyword>
<evidence type="ECO:0000313" key="16">
    <source>
        <dbReference type="Proteomes" id="UP001314205"/>
    </source>
</evidence>
<dbReference type="EMBL" id="CAVLGL010000082">
    <property type="protein sequence ID" value="CAK1587439.1"/>
    <property type="molecule type" value="Genomic_DNA"/>
</dbReference>
<evidence type="ECO:0000256" key="7">
    <source>
        <dbReference type="ARBA" id="ARBA00022679"/>
    </source>
</evidence>
<dbReference type="AlphaFoldDB" id="A0AAV1L050"/>
<dbReference type="Proteomes" id="UP001314205">
    <property type="component" value="Unassembled WGS sequence"/>
</dbReference>
<evidence type="ECO:0000256" key="3">
    <source>
        <dbReference type="ARBA" id="ARBA00010600"/>
    </source>
</evidence>
<dbReference type="GO" id="GO:0006488">
    <property type="term" value="P:dolichol-linked oligosaccharide biosynthetic process"/>
    <property type="evidence" value="ECO:0007669"/>
    <property type="project" value="UniProtKB-UniRule"/>
</dbReference>
<comment type="similarity">
    <text evidence="3 14">Belongs to the ALG10 glucosyltransferase family.</text>
</comment>
<dbReference type="Pfam" id="PF04922">
    <property type="entry name" value="DIE2_ALG10"/>
    <property type="match status" value="1"/>
</dbReference>
<feature type="transmembrane region" description="Helical" evidence="14">
    <location>
        <begin position="403"/>
        <end position="431"/>
    </location>
</feature>
<comment type="caution">
    <text evidence="15">The sequence shown here is derived from an EMBL/GenBank/DDBJ whole genome shotgun (WGS) entry which is preliminary data.</text>
</comment>
<dbReference type="EC" id="2.4.1.256" evidence="4 14"/>
<keyword evidence="8 14" id="KW-0812">Transmembrane</keyword>
<gene>
    <name evidence="15" type="ORF">PARMNEM_LOCUS8266</name>
</gene>
<feature type="transmembrane region" description="Helical" evidence="14">
    <location>
        <begin position="90"/>
        <end position="108"/>
    </location>
</feature>
<evidence type="ECO:0000256" key="9">
    <source>
        <dbReference type="ARBA" id="ARBA00022824"/>
    </source>
</evidence>
<keyword evidence="16" id="KW-1185">Reference proteome</keyword>
<evidence type="ECO:0000256" key="4">
    <source>
        <dbReference type="ARBA" id="ARBA00011967"/>
    </source>
</evidence>
<feature type="transmembrane region" description="Helical" evidence="14">
    <location>
        <begin position="6"/>
        <end position="25"/>
    </location>
</feature>
<evidence type="ECO:0000256" key="1">
    <source>
        <dbReference type="ARBA" id="ARBA00004477"/>
    </source>
</evidence>
<dbReference type="InterPro" id="IPR016900">
    <property type="entry name" value="Alg10"/>
</dbReference>
<feature type="transmembrane region" description="Helical" evidence="14">
    <location>
        <begin position="162"/>
        <end position="186"/>
    </location>
</feature>
<comment type="subcellular location">
    <subcellularLocation>
        <location evidence="1">Endoplasmic reticulum membrane</location>
        <topology evidence="1">Multi-pass membrane protein</topology>
    </subcellularLocation>
</comment>
<accession>A0AAV1L050</accession>
<comment type="function">
    <text evidence="12">Dol-P-Glc:Glc(2)Man(9)GlcNAc(2)-PP-Dol alpha-1,2-glucosyltransferase that operates in the biosynthetic pathway of dolichol-linked oligosaccharides, the glycan precursors employed in protein asparagine (N)-glycosylation. The assembly of dolichol-linked oligosaccharides begins on the cytosolic side of the endoplasmic reticulum membrane and finishes in its lumen. The sequential addition of sugars to dolichol pyrophosphate produces dolichol-linked oligosaccharides containing fourteen sugars, including two GlcNAcs, nine mannoses and three glucoses. Once assembled, the oligosaccharide is transferred from the lipid to nascent proteins by oligosaccharyltransferases. In the lumen of the endoplasmic reticulum, adds the third and last glucose residue from dolichyl phosphate glucose (Dol-P-Glc) onto the lipid-linked oligosaccharide intermediate Glc(2)Man(9)GlcNAc(2)-PP-Dol to produce Glc(3)Man(9)GlcNAc(2)-PP-Dol.</text>
</comment>
<dbReference type="PANTHER" id="PTHR12989:SF10">
    <property type="entry name" value="DOL-P-GLC:GLC(2)MAN(9)GLCNAC(2)-PP-DOL ALPHA-1,2-GLUCOSYLTRANSFERASE-RELATED"/>
    <property type="match status" value="1"/>
</dbReference>
<dbReference type="PIRSF" id="PIRSF028810">
    <property type="entry name" value="Alpha1_2_glucosyltferase_Alg10"/>
    <property type="match status" value="1"/>
</dbReference>
<dbReference type="GO" id="GO:0005789">
    <property type="term" value="C:endoplasmic reticulum membrane"/>
    <property type="evidence" value="ECO:0007669"/>
    <property type="project" value="UniProtKB-SubCell"/>
</dbReference>
<evidence type="ECO:0000256" key="8">
    <source>
        <dbReference type="ARBA" id="ARBA00022692"/>
    </source>
</evidence>
<proteinExistence type="inferred from homology"/>
<comment type="catalytic activity">
    <reaction evidence="13">
        <text>an alpha-D-Glc-(1-&gt;3)-alpha-D-Glc-(1-&gt;3)-alpha-D-Man-(1-&gt;2)-alpha-D-Man-(1-&gt;2)-alpha-D-Man-(1-&gt;3)-[alpha-D-Man-(1-&gt;2)-alpha-D-Man-(1-&gt;3)-[alpha-D-Man-(1-&gt;2)-alpha-D-Man-(1-&gt;6)]-alpha-D-Man-(1-&gt;6)]-beta-D-Man-(1-&gt;4)-beta-D-GlcNAc-(1-&gt;4)-alpha-D-GlcNAc-diphospho-di-trans,poly-cis-dolichol + a di-trans,poly-cis-dolichyl beta-D-glucosyl phosphate = a alpha-D-Glc-(1-&gt;2)-alpha-D-Glc-(1-&gt;3)-alpha-D-Glc-(1-&gt;3)-alpha-D-Man-(1-&gt;2)-alpha-D-Man-(1-&gt;2)-alpha-D-Man-(1-&gt;3)-[alpha-D-Man-(1-&gt;2)-alpha-D-Man-(1-&gt;3)-[alpha-D-Man-(1-&gt;2)-alpha-D-Man-(1-&gt;6)]-alpha-D-Man-(1-&gt;6)]-beta-D-Man-(1-&gt;4)-beta-D-GlcNAc-(1-&gt;4)-alpha-D-GlcNAc-diphospho-di-trans,poly-cis-dolichol + a di-trans,poly-cis-dolichyl phosphate + H(+)</text>
        <dbReference type="Rhea" id="RHEA:29543"/>
        <dbReference type="Rhea" id="RHEA-COMP:19498"/>
        <dbReference type="Rhea" id="RHEA-COMP:19502"/>
        <dbReference type="Rhea" id="RHEA-COMP:19512"/>
        <dbReference type="Rhea" id="RHEA-COMP:19522"/>
        <dbReference type="ChEBI" id="CHEBI:15378"/>
        <dbReference type="ChEBI" id="CHEBI:57525"/>
        <dbReference type="ChEBI" id="CHEBI:57683"/>
        <dbReference type="ChEBI" id="CHEBI:132522"/>
        <dbReference type="ChEBI" id="CHEBI:132523"/>
        <dbReference type="EC" id="2.4.1.256"/>
    </reaction>
    <physiologicalReaction direction="left-to-right" evidence="13">
        <dbReference type="Rhea" id="RHEA:29544"/>
    </physiologicalReaction>
</comment>
<protein>
    <recommendedName>
        <fullName evidence="5 14">Dol-P-Glc:Glc(2)Man(9)GlcNAc(2)-PP-Dol alpha-1,2-glucosyltransferase</fullName>
        <ecNumber evidence="4 14">2.4.1.256</ecNumber>
    </recommendedName>
</protein>
<evidence type="ECO:0000256" key="2">
    <source>
        <dbReference type="ARBA" id="ARBA00004922"/>
    </source>
</evidence>
<comment type="pathway">
    <text evidence="2">Protein modification; protein glycosylation.</text>
</comment>
<dbReference type="GO" id="GO:0106073">
    <property type="term" value="F:dolichyl pyrophosphate Glc2Man9GlcNAc2 alpha-1,2-glucosyltransferase activity"/>
    <property type="evidence" value="ECO:0007669"/>
    <property type="project" value="UniProtKB-UniRule"/>
</dbReference>
<feature type="transmembrane region" description="Helical" evidence="14">
    <location>
        <begin position="443"/>
        <end position="463"/>
    </location>
</feature>
<evidence type="ECO:0000256" key="12">
    <source>
        <dbReference type="ARBA" id="ARBA00044727"/>
    </source>
</evidence>
<feature type="transmembrane region" description="Helical" evidence="14">
    <location>
        <begin position="259"/>
        <end position="278"/>
    </location>
</feature>
<keyword evidence="9" id="KW-0256">Endoplasmic reticulum</keyword>
<keyword evidence="11 14" id="KW-0472">Membrane</keyword>
<sequence>MRNSKYYMLLTVALVSYFGVSKLIFDKIYNTIQTVVDELYHLQQGMSYCNHNFTYWNEKITTPPGLYLVSTAFVSPFLTCNIYNLRFVNLLASCINLLLFSSMLRFIYGSHSESPVKIVLQALNLTILPPLYFFSHIYYTDTLSMTFLLAFTRLCFSNRNRIIMFVYGLWSMLMRQTNVVWIAMVFGHKALDIFIRSSRVFGNHYLSRTTLSQQSVIAKDIDSSKLKRYYGITDVLIALKYHISTNFMTFLKFIKFQDLLLLVTQGVLMGSFILFVIINEGIVVGDKKAHEAAIHMPQLLYFLLFYGVFGLPYVLAKVPSTLKLILSNKTKALILLILFVIIVHYNTITHPYLLADNRHYTFYIWNRWFGKYSHAKYTTTPVYVFLLFSLYDNLKDQNCISFLLPYFASTFVVVALQKMIEIRYFLVPYIILRLRFVRPTYEIVLFEFIWYLIINALTFNVFFTKEIYWKDFEYAQRIIW</sequence>
<keyword evidence="10 14" id="KW-1133">Transmembrane helix</keyword>
<keyword evidence="6 14" id="KW-0328">Glycosyltransferase</keyword>